<keyword evidence="3" id="KW-1185">Reference proteome</keyword>
<dbReference type="InterPro" id="IPR023374">
    <property type="entry name" value="AttH-like_dom_sf"/>
</dbReference>
<dbReference type="AlphaFoldDB" id="A1SV64"/>
<evidence type="ECO:0000259" key="1">
    <source>
        <dbReference type="Pfam" id="PF07143"/>
    </source>
</evidence>
<evidence type="ECO:0000313" key="3">
    <source>
        <dbReference type="Proteomes" id="UP000000639"/>
    </source>
</evidence>
<dbReference type="GO" id="GO:0016787">
    <property type="term" value="F:hydrolase activity"/>
    <property type="evidence" value="ECO:0007669"/>
    <property type="project" value="UniProtKB-KW"/>
</dbReference>
<dbReference type="SUPFAM" id="SSF159245">
    <property type="entry name" value="AttH-like"/>
    <property type="match status" value="1"/>
</dbReference>
<dbReference type="Pfam" id="PF17186">
    <property type="entry name" value="Lipocalin_9"/>
    <property type="match status" value="1"/>
</dbReference>
<evidence type="ECO:0000313" key="2">
    <source>
        <dbReference type="EMBL" id="ABM03379.1"/>
    </source>
</evidence>
<gene>
    <name evidence="2" type="ordered locus">Ping_1580</name>
</gene>
<dbReference type="Pfam" id="PF07143">
    <property type="entry name" value="CrtC"/>
    <property type="match status" value="1"/>
</dbReference>
<dbReference type="Proteomes" id="UP000000639">
    <property type="component" value="Chromosome"/>
</dbReference>
<name>A1SV64_PSYIN</name>
<feature type="domain" description="AttH" evidence="1">
    <location>
        <begin position="76"/>
        <end position="253"/>
    </location>
</feature>
<dbReference type="KEGG" id="pin:Ping_1580"/>
<dbReference type="Gene3D" id="2.40.370.10">
    <property type="entry name" value="AttH-like domain"/>
    <property type="match status" value="2"/>
</dbReference>
<dbReference type="STRING" id="357804.Ping_1580"/>
<keyword evidence="2" id="KW-0378">Hydrolase</keyword>
<dbReference type="PANTHER" id="PTHR38591">
    <property type="entry name" value="HYDROLASE"/>
    <property type="match status" value="1"/>
</dbReference>
<proteinExistence type="predicted"/>
<reference evidence="2 3" key="1">
    <citation type="submission" date="2007-01" db="EMBL/GenBank/DDBJ databases">
        <title>Complete sequence of Psychromonas ingrahamii 37.</title>
        <authorList>
            <consortium name="US DOE Joint Genome Institute"/>
            <person name="Copeland A."/>
            <person name="Lucas S."/>
            <person name="Lapidus A."/>
            <person name="Barry K."/>
            <person name="Detter J.C."/>
            <person name="Glavina del Rio T."/>
            <person name="Hammon N."/>
            <person name="Israni S."/>
            <person name="Dalin E."/>
            <person name="Tice H."/>
            <person name="Pitluck S."/>
            <person name="Thompson L.S."/>
            <person name="Brettin T."/>
            <person name="Bruce D."/>
            <person name="Han C."/>
            <person name="Tapia R."/>
            <person name="Schmutz J."/>
            <person name="Larimer F."/>
            <person name="Land M."/>
            <person name="Hauser L."/>
            <person name="Kyrpides N."/>
            <person name="Ivanova N."/>
            <person name="Staley J."/>
            <person name="Richardson P."/>
        </authorList>
    </citation>
    <scope>NUCLEOTIDE SEQUENCE [LARGE SCALE GENOMIC DNA]</scope>
    <source>
        <strain evidence="2 3">37</strain>
    </source>
</reference>
<dbReference type="HOGENOM" id="CLU_040626_0_0_6"/>
<dbReference type="EMBL" id="CP000510">
    <property type="protein sequence ID" value="ABM03379.1"/>
    <property type="molecule type" value="Genomic_DNA"/>
</dbReference>
<dbReference type="eggNOG" id="COG5621">
    <property type="taxonomic scope" value="Bacteria"/>
</dbReference>
<organism evidence="2 3">
    <name type="scientific">Psychromonas ingrahamii (strain DSM 17664 / CCUG 51855 / 37)</name>
    <dbReference type="NCBI Taxonomy" id="357804"/>
    <lineage>
        <taxon>Bacteria</taxon>
        <taxon>Pseudomonadati</taxon>
        <taxon>Pseudomonadota</taxon>
        <taxon>Gammaproteobacteria</taxon>
        <taxon>Alteromonadales</taxon>
        <taxon>Psychromonadaceae</taxon>
        <taxon>Psychromonas</taxon>
    </lineage>
</organism>
<protein>
    <submittedName>
        <fullName evidence="2">Conserved hypothetical secreted hydrolase</fullName>
    </submittedName>
</protein>
<accession>A1SV64</accession>
<sequence>MKKVNKYNGISSKKILVILFIVFFLFLLSIALLSKEPPKGNPLMVLAEDYTQYELPSENQKIIFPQAHWPHRGFRHEWWYLTANLSTESGQRFATQWTLFRTAINDQHWYFAHAALADTTVHLAEFRDGREELGNVELINFPFTALIDDWSWRSSAQLLPAQLTYGSAKYGLAGGMADDPDFPLTNWQVNLFLADANPFYLQGVNGFSKKHPSKDIASYYYSQPFISVKGDILWQGERSSVTGTAWFDREWGSKMLAPEQKGWDWFSLRLTKDRALMIYRIRSEKNDFLYGSVMDSSGDIKILATKDIRLKSQAMVQGNYPQAFTLEVQPLGINLMIKIVNDQQVMRFGIEYFEGMVTFSGSHKGEGFVEMTGYH</sequence>
<dbReference type="InterPro" id="IPR010791">
    <property type="entry name" value="AttH_dom"/>
</dbReference>
<dbReference type="PANTHER" id="PTHR38591:SF1">
    <property type="entry name" value="BLL1000 PROTEIN"/>
    <property type="match status" value="1"/>
</dbReference>